<feature type="compositionally biased region" description="Low complexity" evidence="1">
    <location>
        <begin position="200"/>
        <end position="216"/>
    </location>
</feature>
<dbReference type="EMBL" id="FJUY01000004">
    <property type="protein sequence ID" value="CZT17678.1"/>
    <property type="molecule type" value="Genomic_DNA"/>
</dbReference>
<feature type="compositionally biased region" description="Low complexity" evidence="1">
    <location>
        <begin position="43"/>
        <end position="56"/>
    </location>
</feature>
<feature type="region of interest" description="Disordered" evidence="1">
    <location>
        <begin position="1"/>
        <end position="252"/>
    </location>
</feature>
<feature type="compositionally biased region" description="Low complexity" evidence="1">
    <location>
        <begin position="240"/>
        <end position="252"/>
    </location>
</feature>
<dbReference type="AlphaFoldDB" id="A0A2D3USC9"/>
<organism evidence="2 3">
    <name type="scientific">Ramularia collo-cygni</name>
    <dbReference type="NCBI Taxonomy" id="112498"/>
    <lineage>
        <taxon>Eukaryota</taxon>
        <taxon>Fungi</taxon>
        <taxon>Dikarya</taxon>
        <taxon>Ascomycota</taxon>
        <taxon>Pezizomycotina</taxon>
        <taxon>Dothideomycetes</taxon>
        <taxon>Dothideomycetidae</taxon>
        <taxon>Mycosphaerellales</taxon>
        <taxon>Mycosphaerellaceae</taxon>
        <taxon>Ramularia</taxon>
    </lineage>
</organism>
<dbReference type="Proteomes" id="UP000225277">
    <property type="component" value="Unassembled WGS sequence"/>
</dbReference>
<sequence length="252" mass="27738">MSGLLPRDHFASRRSGSHAAPPVSYRDPSNRGRDPYTTPPPSRYASAHSSRQSSTSPFDMARTGLSSRSGSQSFVHEAENMTNPFVSSSSSTSSSSRYPSTSSSSRHLSASTSSRYPSTSSSDWDRRSQAAARDPYHVSSNWGSQPSSRSSSADWNRPPHYDSDRTPRASISSNRYSSTSSSHPAYTDPAYIGPGWSEHPSSSRSSIQSSRLPSIQEAPGYLPDRRTSFFERRNPSVDLYSSRYQSESSRRL</sequence>
<evidence type="ECO:0000256" key="1">
    <source>
        <dbReference type="SAM" id="MobiDB-lite"/>
    </source>
</evidence>
<proteinExistence type="predicted"/>
<feature type="compositionally biased region" description="Polar residues" evidence="1">
    <location>
        <begin position="64"/>
        <end position="86"/>
    </location>
</feature>
<evidence type="ECO:0000313" key="3">
    <source>
        <dbReference type="Proteomes" id="UP000225277"/>
    </source>
</evidence>
<dbReference type="RefSeq" id="XP_023624569.1">
    <property type="nucleotide sequence ID" value="XM_023768801.1"/>
</dbReference>
<name>A0A2D3USC9_9PEZI</name>
<evidence type="ECO:0000313" key="2">
    <source>
        <dbReference type="EMBL" id="CZT17678.1"/>
    </source>
</evidence>
<feature type="compositionally biased region" description="Basic and acidic residues" evidence="1">
    <location>
        <begin position="1"/>
        <end position="11"/>
    </location>
</feature>
<reference evidence="2 3" key="1">
    <citation type="submission" date="2016-03" db="EMBL/GenBank/DDBJ databases">
        <authorList>
            <person name="Ploux O."/>
        </authorList>
    </citation>
    <scope>NUCLEOTIDE SEQUENCE [LARGE SCALE GENOMIC DNA]</scope>
    <source>
        <strain evidence="2 3">URUG2</strain>
    </source>
</reference>
<feature type="compositionally biased region" description="Basic and acidic residues" evidence="1">
    <location>
        <begin position="223"/>
        <end position="235"/>
    </location>
</feature>
<feature type="compositionally biased region" description="Low complexity" evidence="1">
    <location>
        <begin position="87"/>
        <end position="122"/>
    </location>
</feature>
<gene>
    <name evidence="2" type="ORF">RCC_03515</name>
</gene>
<feature type="compositionally biased region" description="Low complexity" evidence="1">
    <location>
        <begin position="170"/>
        <end position="182"/>
    </location>
</feature>
<keyword evidence="3" id="KW-1185">Reference proteome</keyword>
<feature type="compositionally biased region" description="Polar residues" evidence="1">
    <location>
        <begin position="138"/>
        <end position="154"/>
    </location>
</feature>
<dbReference type="GeneID" id="35598716"/>
<feature type="compositionally biased region" description="Basic and acidic residues" evidence="1">
    <location>
        <begin position="157"/>
        <end position="167"/>
    </location>
</feature>
<accession>A0A2D3USC9</accession>
<protein>
    <submittedName>
        <fullName evidence="2">Uncharacterized protein</fullName>
    </submittedName>
</protein>